<accession>A0A9D4F6S9</accession>
<reference evidence="3" key="1">
    <citation type="journal article" date="2019" name="bioRxiv">
        <title>The Genome of the Zebra Mussel, Dreissena polymorpha: A Resource for Invasive Species Research.</title>
        <authorList>
            <person name="McCartney M.A."/>
            <person name="Auch B."/>
            <person name="Kono T."/>
            <person name="Mallez S."/>
            <person name="Zhang Y."/>
            <person name="Obille A."/>
            <person name="Becker A."/>
            <person name="Abrahante J.E."/>
            <person name="Garbe J."/>
            <person name="Badalamenti J.P."/>
            <person name="Herman A."/>
            <person name="Mangelson H."/>
            <person name="Liachko I."/>
            <person name="Sullivan S."/>
            <person name="Sone E.D."/>
            <person name="Koren S."/>
            <person name="Silverstein K.A.T."/>
            <person name="Beckman K.B."/>
            <person name="Gohl D.M."/>
        </authorList>
    </citation>
    <scope>NUCLEOTIDE SEQUENCE</scope>
    <source>
        <strain evidence="3">Duluth1</strain>
        <tissue evidence="3">Whole animal</tissue>
    </source>
</reference>
<dbReference type="Gene3D" id="3.30.160.60">
    <property type="entry name" value="Classic Zinc Finger"/>
    <property type="match status" value="1"/>
</dbReference>
<organism evidence="3 4">
    <name type="scientific">Dreissena polymorpha</name>
    <name type="common">Zebra mussel</name>
    <name type="synonym">Mytilus polymorpha</name>
    <dbReference type="NCBI Taxonomy" id="45954"/>
    <lineage>
        <taxon>Eukaryota</taxon>
        <taxon>Metazoa</taxon>
        <taxon>Spiralia</taxon>
        <taxon>Lophotrochozoa</taxon>
        <taxon>Mollusca</taxon>
        <taxon>Bivalvia</taxon>
        <taxon>Autobranchia</taxon>
        <taxon>Heteroconchia</taxon>
        <taxon>Euheterodonta</taxon>
        <taxon>Imparidentia</taxon>
        <taxon>Neoheterodontei</taxon>
        <taxon>Myida</taxon>
        <taxon>Dreissenoidea</taxon>
        <taxon>Dreissenidae</taxon>
        <taxon>Dreissena</taxon>
    </lineage>
</organism>
<keyword evidence="1" id="KW-0862">Zinc</keyword>
<evidence type="ECO:0000313" key="3">
    <source>
        <dbReference type="EMBL" id="KAH3792807.1"/>
    </source>
</evidence>
<proteinExistence type="predicted"/>
<protein>
    <recommendedName>
        <fullName evidence="2">B box-type domain-containing protein</fullName>
    </recommendedName>
</protein>
<reference evidence="3" key="2">
    <citation type="submission" date="2020-11" db="EMBL/GenBank/DDBJ databases">
        <authorList>
            <person name="McCartney M.A."/>
            <person name="Auch B."/>
            <person name="Kono T."/>
            <person name="Mallez S."/>
            <person name="Becker A."/>
            <person name="Gohl D.M."/>
            <person name="Silverstein K.A.T."/>
            <person name="Koren S."/>
            <person name="Bechman K.B."/>
            <person name="Herman A."/>
            <person name="Abrahante J.E."/>
            <person name="Garbe J."/>
        </authorList>
    </citation>
    <scope>NUCLEOTIDE SEQUENCE</scope>
    <source>
        <strain evidence="3">Duluth1</strain>
        <tissue evidence="3">Whole animal</tissue>
    </source>
</reference>
<comment type="caution">
    <text evidence="3">The sequence shown here is derived from an EMBL/GenBank/DDBJ whole genome shotgun (WGS) entry which is preliminary data.</text>
</comment>
<dbReference type="InterPro" id="IPR047153">
    <property type="entry name" value="TRIM45/56/19-like"/>
</dbReference>
<dbReference type="InterPro" id="IPR000315">
    <property type="entry name" value="Znf_B-box"/>
</dbReference>
<dbReference type="CDD" id="cd19756">
    <property type="entry name" value="Bbox2"/>
    <property type="match status" value="1"/>
</dbReference>
<feature type="domain" description="B box-type" evidence="2">
    <location>
        <begin position="78"/>
        <end position="112"/>
    </location>
</feature>
<evidence type="ECO:0000259" key="2">
    <source>
        <dbReference type="PROSITE" id="PS50119"/>
    </source>
</evidence>
<name>A0A9D4F6S9_DREPO</name>
<keyword evidence="1" id="KW-0863">Zinc-finger</keyword>
<dbReference type="Proteomes" id="UP000828390">
    <property type="component" value="Unassembled WGS sequence"/>
</dbReference>
<dbReference type="Pfam" id="PF00643">
    <property type="entry name" value="zf-B_box"/>
    <property type="match status" value="1"/>
</dbReference>
<dbReference type="PROSITE" id="PS50119">
    <property type="entry name" value="ZF_BBOX"/>
    <property type="match status" value="1"/>
</dbReference>
<evidence type="ECO:0000313" key="4">
    <source>
        <dbReference type="Proteomes" id="UP000828390"/>
    </source>
</evidence>
<evidence type="ECO:0000256" key="1">
    <source>
        <dbReference type="PROSITE-ProRule" id="PRU00024"/>
    </source>
</evidence>
<dbReference type="EMBL" id="JAIWYP010000007">
    <property type="protein sequence ID" value="KAH3792807.1"/>
    <property type="molecule type" value="Genomic_DNA"/>
</dbReference>
<dbReference type="AlphaFoldDB" id="A0A9D4F6S9"/>
<dbReference type="GO" id="GO:0061630">
    <property type="term" value="F:ubiquitin protein ligase activity"/>
    <property type="evidence" value="ECO:0007669"/>
    <property type="project" value="TreeGrafter"/>
</dbReference>
<dbReference type="SUPFAM" id="SSF57845">
    <property type="entry name" value="B-box zinc-binding domain"/>
    <property type="match status" value="1"/>
</dbReference>
<dbReference type="GO" id="GO:0008270">
    <property type="term" value="F:zinc ion binding"/>
    <property type="evidence" value="ECO:0007669"/>
    <property type="project" value="UniProtKB-KW"/>
</dbReference>
<keyword evidence="1" id="KW-0479">Metal-binding</keyword>
<sequence length="142" mass="15921">MAAALEISQHKGSDVVFDVCCSICDDDGIQKEGRFNCQNCSKYFCNSCVLTHNKFLKDHLVTAQGGGDEWPVVKPVDGSLELCEEHTTEKLTMFCEDDEKLLCHVCHLRNHKQCSQIVLLTDKVKSTTQPLDVGQMKTRIES</sequence>
<dbReference type="PANTHER" id="PTHR25462:SF291">
    <property type="entry name" value="E3 UBIQUITIN-PROTEIN LIGASE TRIM45"/>
    <property type="match status" value="1"/>
</dbReference>
<keyword evidence="4" id="KW-1185">Reference proteome</keyword>
<gene>
    <name evidence="3" type="ORF">DPMN_146306</name>
</gene>
<dbReference type="PANTHER" id="PTHR25462">
    <property type="entry name" value="BONUS, ISOFORM C-RELATED"/>
    <property type="match status" value="1"/>
</dbReference>